<evidence type="ECO:0000259" key="18">
    <source>
        <dbReference type="PROSITE" id="PS51068"/>
    </source>
</evidence>
<feature type="active site" description="Proton donor; for delta-elimination activity" evidence="16">
    <location>
        <position position="273"/>
    </location>
</feature>
<dbReference type="GO" id="GO:0003684">
    <property type="term" value="F:damaged DNA binding"/>
    <property type="evidence" value="ECO:0007669"/>
    <property type="project" value="InterPro"/>
</dbReference>
<feature type="active site" description="Proton donor" evidence="16">
    <location>
        <position position="4"/>
    </location>
</feature>
<dbReference type="GO" id="GO:0003690">
    <property type="term" value="F:double-stranded DNA binding"/>
    <property type="evidence" value="ECO:0007669"/>
    <property type="project" value="UniProtKB-ARBA"/>
</dbReference>
<evidence type="ECO:0000313" key="19">
    <source>
        <dbReference type="EMBL" id="KKZ12893.1"/>
    </source>
</evidence>
<evidence type="ECO:0000256" key="3">
    <source>
        <dbReference type="ARBA" id="ARBA00011245"/>
    </source>
</evidence>
<evidence type="ECO:0000256" key="10">
    <source>
        <dbReference type="ARBA" id="ARBA00023204"/>
    </source>
</evidence>
<keyword evidence="7 16" id="KW-0378">Hydrolase</keyword>
<keyword evidence="5 16" id="KW-0227">DNA damage</keyword>
<dbReference type="InterPro" id="IPR015886">
    <property type="entry name" value="H2TH_FPG"/>
</dbReference>
<dbReference type="Pfam" id="PF06831">
    <property type="entry name" value="H2TH"/>
    <property type="match status" value="1"/>
</dbReference>
<dbReference type="PROSITE" id="PS01242">
    <property type="entry name" value="ZF_FPG_1"/>
    <property type="match status" value="1"/>
</dbReference>
<organism evidence="19 20">
    <name type="scientific">Candidatus Synechococcus spongiarum SP3</name>
    <dbReference type="NCBI Taxonomy" id="1604020"/>
    <lineage>
        <taxon>Bacteria</taxon>
        <taxon>Bacillati</taxon>
        <taxon>Cyanobacteriota</taxon>
        <taxon>Cyanophyceae</taxon>
        <taxon>Synechococcales</taxon>
        <taxon>Synechococcaceae</taxon>
        <taxon>Synechococcus</taxon>
    </lineage>
</organism>
<dbReference type="SMART" id="SM01232">
    <property type="entry name" value="H2TH"/>
    <property type="match status" value="1"/>
</dbReference>
<dbReference type="NCBIfam" id="TIGR00577">
    <property type="entry name" value="fpg"/>
    <property type="match status" value="1"/>
</dbReference>
<dbReference type="InterPro" id="IPR010663">
    <property type="entry name" value="Znf_FPG/IleRS"/>
</dbReference>
<comment type="similarity">
    <text evidence="2 16">Belongs to the FPG family.</text>
</comment>
<dbReference type="NCBIfam" id="NF002211">
    <property type="entry name" value="PRK01103.1"/>
    <property type="match status" value="1"/>
</dbReference>
<protein>
    <recommendedName>
        <fullName evidence="16">Formamidopyrimidine-DNA glycosylase</fullName>
        <shortName evidence="16">Fapy-DNA glycosylase</shortName>
        <ecNumber evidence="16">3.2.2.23</ecNumber>
    </recommendedName>
    <alternativeName>
        <fullName evidence="16">DNA-(apurinic or apyrimidinic site) lyase MutM</fullName>
        <shortName evidence="16">AP lyase MutM</shortName>
        <ecNumber evidence="16">4.2.99.18</ecNumber>
    </alternativeName>
</protein>
<comment type="caution">
    <text evidence="16">Lacks conserved residue(s) required for the propagation of feature annotation.</text>
</comment>
<reference evidence="19 20" key="1">
    <citation type="submission" date="2015-01" db="EMBL/GenBank/DDBJ databases">
        <title>Lifestyle Evolution in Cyanobacterial Symbionts of Sponges.</title>
        <authorList>
            <person name="Burgsdorf I."/>
            <person name="Slaby B.M."/>
            <person name="Handley K.M."/>
            <person name="Haber M."/>
            <person name="Blom J."/>
            <person name="Marshall C.W."/>
            <person name="Gilbert J.A."/>
            <person name="Hentschel U."/>
            <person name="Steindler L."/>
        </authorList>
    </citation>
    <scope>NUCLEOTIDE SEQUENCE [LARGE SCALE GENOMIC DNA]</scope>
    <source>
        <strain evidence="19">SP3</strain>
    </source>
</reference>
<comment type="function">
    <text evidence="15">Involved in base excision repair of DNA damaged by oxidation or by mutagenic agents. Acts as a DNA glycosylase that recognizes and removes damaged bases. Has a preference for oxidized purines, such as 7,8-dihydro-8-oxoguanine (8-oxoG). Has AP (apurinic/apyrimidinic) lyase activity and introduces nicks in the DNA strand. Cleaves the DNA backbone by beta-delta elimination to generate a single-strand break at the site of the removed base with both 3'- and 5'-phosphates.</text>
</comment>
<comment type="catalytic activity">
    <reaction evidence="1 16">
        <text>Hydrolysis of DNA containing ring-opened 7-methylguanine residues, releasing 2,6-diamino-4-hydroxy-5-(N-methyl)formamidopyrimidine.</text>
        <dbReference type="EC" id="3.2.2.23"/>
    </reaction>
</comment>
<dbReference type="Gene3D" id="3.20.190.10">
    <property type="entry name" value="MutM-like, N-terminal"/>
    <property type="match status" value="1"/>
</dbReference>
<keyword evidence="8 16" id="KW-0862">Zinc</keyword>
<evidence type="ECO:0000256" key="1">
    <source>
        <dbReference type="ARBA" id="ARBA00001668"/>
    </source>
</evidence>
<sequence>MAPELPEVEVVRRALQHGVGRFLIHHVEVLLERTVAFPVGDVPAFAAALTGSRLTPWHRRGKYLLSQLSRQGQPVGQLGVHLRMTGRFRWLDREAFPVCPHTRVRFLGDQKELRFVDTRSFGRMWWVPPGRAASQVITGLQRLGPEPFTPAFHGTYLEKRLRGSRRAIKTALLDQSVVAGVGNIYADECLFLAGIPPHVASGSLSQGQLHRLCERLVQVLSRSVQQGGTSFRDFHDLQGVNGNYGQEAWVYGRPGAPCRHCGAPIQRQVLSGRSSHWCPRCQQEGR</sequence>
<keyword evidence="12 16" id="KW-0511">Multifunctional enzyme</keyword>
<evidence type="ECO:0000256" key="7">
    <source>
        <dbReference type="ARBA" id="ARBA00022801"/>
    </source>
</evidence>
<proteinExistence type="inferred from homology"/>
<evidence type="ECO:0000259" key="17">
    <source>
        <dbReference type="PROSITE" id="PS51066"/>
    </source>
</evidence>
<dbReference type="SUPFAM" id="SSF57716">
    <property type="entry name" value="Glucocorticoid receptor-like (DNA-binding domain)"/>
    <property type="match status" value="1"/>
</dbReference>
<evidence type="ECO:0000256" key="6">
    <source>
        <dbReference type="ARBA" id="ARBA00022771"/>
    </source>
</evidence>
<feature type="active site" description="Schiff-base intermediate with DNA" evidence="16">
    <location>
        <position position="3"/>
    </location>
</feature>
<keyword evidence="4 16" id="KW-0479">Metal-binding</keyword>
<evidence type="ECO:0000256" key="9">
    <source>
        <dbReference type="ARBA" id="ARBA00023125"/>
    </source>
</evidence>
<keyword evidence="9 16" id="KW-0238">DNA-binding</keyword>
<dbReference type="PANTHER" id="PTHR22993">
    <property type="entry name" value="FORMAMIDOPYRIMIDINE-DNA GLYCOSYLASE"/>
    <property type="match status" value="1"/>
</dbReference>
<feature type="active site" description="Proton donor; for beta-elimination activity" evidence="16">
    <location>
        <position position="62"/>
    </location>
</feature>
<dbReference type="GO" id="GO:0140078">
    <property type="term" value="F:class I DNA-(apurinic or apyrimidinic site) endonuclease activity"/>
    <property type="evidence" value="ECO:0007669"/>
    <property type="project" value="UniProtKB-EC"/>
</dbReference>
<evidence type="ECO:0000256" key="15">
    <source>
        <dbReference type="ARBA" id="ARBA00060177"/>
    </source>
</evidence>
<accession>A0A0G2HM18</accession>
<keyword evidence="13 16" id="KW-0326">Glycosidase</keyword>
<dbReference type="Proteomes" id="UP000035067">
    <property type="component" value="Unassembled WGS sequence"/>
</dbReference>
<dbReference type="FunFam" id="1.10.8.50:FF:000003">
    <property type="entry name" value="Formamidopyrimidine-DNA glycosylase"/>
    <property type="match status" value="1"/>
</dbReference>
<dbReference type="AlphaFoldDB" id="A0A0G2HM18"/>
<dbReference type="SUPFAM" id="SSF46946">
    <property type="entry name" value="S13-like H2TH domain"/>
    <property type="match status" value="1"/>
</dbReference>
<dbReference type="InterPro" id="IPR020629">
    <property type="entry name" value="FPG_Glyclase"/>
</dbReference>
<feature type="domain" description="Formamidopyrimidine-DNA glycosylase catalytic" evidence="18">
    <location>
        <begin position="3"/>
        <end position="122"/>
    </location>
</feature>
<evidence type="ECO:0000256" key="5">
    <source>
        <dbReference type="ARBA" id="ARBA00022763"/>
    </source>
</evidence>
<dbReference type="GO" id="GO:0034039">
    <property type="term" value="F:8-oxo-7,8-dihydroguanine DNA N-glycosylase activity"/>
    <property type="evidence" value="ECO:0007669"/>
    <property type="project" value="TreeGrafter"/>
</dbReference>
<dbReference type="GO" id="GO:0006284">
    <property type="term" value="P:base-excision repair"/>
    <property type="evidence" value="ECO:0007669"/>
    <property type="project" value="InterPro"/>
</dbReference>
<dbReference type="GO" id="GO:0008270">
    <property type="term" value="F:zinc ion binding"/>
    <property type="evidence" value="ECO:0007669"/>
    <property type="project" value="UniProtKB-UniRule"/>
</dbReference>
<evidence type="ECO:0000256" key="4">
    <source>
        <dbReference type="ARBA" id="ARBA00022723"/>
    </source>
</evidence>
<dbReference type="SMART" id="SM00898">
    <property type="entry name" value="Fapy_DNA_glyco"/>
    <property type="match status" value="1"/>
</dbReference>
<dbReference type="Gene3D" id="1.10.8.50">
    <property type="match status" value="1"/>
</dbReference>
<gene>
    <name evidence="16" type="primary">mutM</name>
    <name evidence="16" type="synonym">fpg</name>
    <name evidence="19" type="ORF">TE42_02680</name>
</gene>
<feature type="domain" description="FPG-type" evidence="17">
    <location>
        <begin position="249"/>
        <end position="283"/>
    </location>
</feature>
<dbReference type="InterPro" id="IPR015887">
    <property type="entry name" value="DNA_glyclase_Znf_dom_DNA_BS"/>
</dbReference>
<evidence type="ECO:0000256" key="12">
    <source>
        <dbReference type="ARBA" id="ARBA00023268"/>
    </source>
</evidence>
<evidence type="ECO:0000256" key="14">
    <source>
        <dbReference type="ARBA" id="ARBA00044632"/>
    </source>
</evidence>
<dbReference type="EMBL" id="JXQG01000009">
    <property type="protein sequence ID" value="KKZ12893.1"/>
    <property type="molecule type" value="Genomic_DNA"/>
</dbReference>
<dbReference type="CDD" id="cd08966">
    <property type="entry name" value="EcFpg-like_N"/>
    <property type="match status" value="1"/>
</dbReference>
<dbReference type="PATRIC" id="fig|1604020.3.peg.2135"/>
<dbReference type="InterPro" id="IPR012319">
    <property type="entry name" value="FPG_cat"/>
</dbReference>
<evidence type="ECO:0000256" key="2">
    <source>
        <dbReference type="ARBA" id="ARBA00009409"/>
    </source>
</evidence>
<keyword evidence="10 16" id="KW-0234">DNA repair</keyword>
<dbReference type="Pfam" id="PF01149">
    <property type="entry name" value="Fapy_DNA_glyco"/>
    <property type="match status" value="1"/>
</dbReference>
<dbReference type="Pfam" id="PF06827">
    <property type="entry name" value="zf-FPG_IleRS"/>
    <property type="match status" value="1"/>
</dbReference>
<dbReference type="PANTHER" id="PTHR22993:SF9">
    <property type="entry name" value="FORMAMIDOPYRIMIDINE-DNA GLYCOSYLASE"/>
    <property type="match status" value="1"/>
</dbReference>
<evidence type="ECO:0000256" key="13">
    <source>
        <dbReference type="ARBA" id="ARBA00023295"/>
    </source>
</evidence>
<keyword evidence="11 16" id="KW-0456">Lyase</keyword>
<evidence type="ECO:0000256" key="8">
    <source>
        <dbReference type="ARBA" id="ARBA00022833"/>
    </source>
</evidence>
<evidence type="ECO:0000256" key="16">
    <source>
        <dbReference type="HAMAP-Rule" id="MF_00103"/>
    </source>
</evidence>
<dbReference type="EC" id="4.2.99.18" evidence="16"/>
<comment type="catalytic activity">
    <reaction evidence="14 16">
        <text>2'-deoxyribonucleotide-(2'-deoxyribose 5'-phosphate)-2'-deoxyribonucleotide-DNA = a 3'-end 2'-deoxyribonucleotide-(2,3-dehydro-2,3-deoxyribose 5'-phosphate)-DNA + a 5'-end 5'-phospho-2'-deoxyribonucleoside-DNA + H(+)</text>
        <dbReference type="Rhea" id="RHEA:66592"/>
        <dbReference type="Rhea" id="RHEA-COMP:13180"/>
        <dbReference type="Rhea" id="RHEA-COMP:16897"/>
        <dbReference type="Rhea" id="RHEA-COMP:17067"/>
        <dbReference type="ChEBI" id="CHEBI:15378"/>
        <dbReference type="ChEBI" id="CHEBI:136412"/>
        <dbReference type="ChEBI" id="CHEBI:157695"/>
        <dbReference type="ChEBI" id="CHEBI:167181"/>
        <dbReference type="EC" id="4.2.99.18"/>
    </reaction>
</comment>
<dbReference type="PROSITE" id="PS51068">
    <property type="entry name" value="FPG_CAT"/>
    <property type="match status" value="1"/>
</dbReference>
<comment type="function">
    <text evidence="16">Involved in base excision repair of DNA damaged by oxidation or by mutagenic agents. Acts as DNA glycosylase that recognizes and removes damaged bases. Has a preference for oxidized purines, such as 7,8-dihydro-8-oxoguanine (8-oxoG). Has AP (apurinic/apyrimidinic) lyase activity and introduces nicks in the DNA strand. Cleaves the DNA backbone by beta-delta elimination to generate a single-strand break at the site of the removed base with both 3'- and 5'-phosphates.</text>
</comment>
<dbReference type="HAMAP" id="MF_00103">
    <property type="entry name" value="Fapy_DNA_glycosyl"/>
    <property type="match status" value="1"/>
</dbReference>
<evidence type="ECO:0000256" key="11">
    <source>
        <dbReference type="ARBA" id="ARBA00023239"/>
    </source>
</evidence>
<dbReference type="SUPFAM" id="SSF81624">
    <property type="entry name" value="N-terminal domain of MutM-like DNA repair proteins"/>
    <property type="match status" value="1"/>
</dbReference>
<comment type="caution">
    <text evidence="19">The sequence shown here is derived from an EMBL/GenBank/DDBJ whole genome shotgun (WGS) entry which is preliminary data.</text>
</comment>
<keyword evidence="6 16" id="KW-0863">Zinc-finger</keyword>
<feature type="binding site" evidence="16">
    <location>
        <position position="119"/>
    </location>
    <ligand>
        <name>DNA</name>
        <dbReference type="ChEBI" id="CHEBI:16991"/>
    </ligand>
</feature>
<name>A0A0G2HM18_9SYNE</name>
<feature type="binding site" evidence="16">
    <location>
        <position position="101"/>
    </location>
    <ligand>
        <name>DNA</name>
        <dbReference type="ChEBI" id="CHEBI:16991"/>
    </ligand>
</feature>
<dbReference type="InterPro" id="IPR010979">
    <property type="entry name" value="Ribosomal_uS13-like_H2TH"/>
</dbReference>
<comment type="cofactor">
    <cofactor evidence="16">
        <name>Zn(2+)</name>
        <dbReference type="ChEBI" id="CHEBI:29105"/>
    </cofactor>
    <text evidence="16">Binds 1 zinc ion per subunit.</text>
</comment>
<dbReference type="NCBIfam" id="NF010551">
    <property type="entry name" value="PRK13945.1"/>
    <property type="match status" value="1"/>
</dbReference>
<dbReference type="InterPro" id="IPR000214">
    <property type="entry name" value="Znf_DNA_glyclase/AP_lyase"/>
</dbReference>
<evidence type="ECO:0000313" key="20">
    <source>
        <dbReference type="Proteomes" id="UP000035067"/>
    </source>
</evidence>
<dbReference type="PROSITE" id="PS51066">
    <property type="entry name" value="ZF_FPG_2"/>
    <property type="match status" value="1"/>
</dbReference>
<comment type="subunit">
    <text evidence="3 16">Monomer.</text>
</comment>
<dbReference type="EC" id="3.2.2.23" evidence="16"/>
<dbReference type="InterPro" id="IPR035937">
    <property type="entry name" value="FPG_N"/>
</dbReference>